<evidence type="ECO:0000256" key="2">
    <source>
        <dbReference type="ARBA" id="ARBA00023180"/>
    </source>
</evidence>
<accession>A0ABR1JLJ4</accession>
<reference evidence="4 5" key="1">
    <citation type="submission" date="2024-01" db="EMBL/GenBank/DDBJ databases">
        <title>A draft genome for the cacao thread blight pathogen Marasmiellus scandens.</title>
        <authorList>
            <person name="Baruah I.K."/>
            <person name="Leung J."/>
            <person name="Bukari Y."/>
            <person name="Amoako-Attah I."/>
            <person name="Meinhardt L.W."/>
            <person name="Bailey B.A."/>
            <person name="Cohen S.P."/>
        </authorList>
    </citation>
    <scope>NUCLEOTIDE SEQUENCE [LARGE SCALE GENOMIC DNA]</scope>
    <source>
        <strain evidence="4 5">GH-19</strain>
    </source>
</reference>
<keyword evidence="3" id="KW-0732">Signal</keyword>
<evidence type="ECO:0008006" key="6">
    <source>
        <dbReference type="Google" id="ProtNLM"/>
    </source>
</evidence>
<evidence type="ECO:0000313" key="5">
    <source>
        <dbReference type="Proteomes" id="UP001498398"/>
    </source>
</evidence>
<organism evidence="4 5">
    <name type="scientific">Marasmiellus scandens</name>
    <dbReference type="NCBI Taxonomy" id="2682957"/>
    <lineage>
        <taxon>Eukaryota</taxon>
        <taxon>Fungi</taxon>
        <taxon>Dikarya</taxon>
        <taxon>Basidiomycota</taxon>
        <taxon>Agaricomycotina</taxon>
        <taxon>Agaricomycetes</taxon>
        <taxon>Agaricomycetidae</taxon>
        <taxon>Agaricales</taxon>
        <taxon>Marasmiineae</taxon>
        <taxon>Omphalotaceae</taxon>
        <taxon>Marasmiellus</taxon>
    </lineage>
</organism>
<feature type="signal peptide" evidence="3">
    <location>
        <begin position="1"/>
        <end position="20"/>
    </location>
</feature>
<sequence length="440" mass="48525">MKMNLRQFLNLASFASLAAATWNVGPPPESKSLYDRLGNLSPYHKAPVPAGVLTTLPDDCAVDQVMLMGRHGSRFPIPQEIGYITNLTSKLADAQEYIQNADLPESLAFLKDGYSSNLGTDNLTAPGRRQLFDHGVRFKLRYPALEATSVLAGDQDRVVESARWFAMGYFGREWAALEHEIFSTIPEDETTISWITPMDTCANWSYSYGSGAVDKWGSVYLPAITARLNDLVPGVNFTDNDVHGALYACAYDYAAHEVSPWCNVFLKEELADFEYELDILMTGAFGYNLPDNMGPVLGSLYVNKIIERFSNLTGNASAVYLEFGHDTTIDLALTALGLAKDTPALSPQGPIRRHRQFRTSDQVPFGAQMVWEKFSCSSSFEGPQIRLLLNESPMPLSFCAYTSQDKKYGSCGFESFVASNNLSTSVSWGDAMWKATCGGL</sequence>
<keyword evidence="5" id="KW-1185">Reference proteome</keyword>
<keyword evidence="1" id="KW-0378">Hydrolase</keyword>
<dbReference type="PIRSF" id="PIRSF000894">
    <property type="entry name" value="Acid_phosphatase"/>
    <property type="match status" value="1"/>
</dbReference>
<dbReference type="Pfam" id="PF00328">
    <property type="entry name" value="His_Phos_2"/>
    <property type="match status" value="1"/>
</dbReference>
<dbReference type="InterPro" id="IPR016274">
    <property type="entry name" value="Histidine_acid_Pase_euk"/>
</dbReference>
<feature type="chain" id="PRO_5046343160" description="Phosphoglycerate mutase-like protein" evidence="3">
    <location>
        <begin position="21"/>
        <end position="440"/>
    </location>
</feature>
<evidence type="ECO:0000256" key="1">
    <source>
        <dbReference type="ARBA" id="ARBA00022801"/>
    </source>
</evidence>
<evidence type="ECO:0000256" key="3">
    <source>
        <dbReference type="SAM" id="SignalP"/>
    </source>
</evidence>
<evidence type="ECO:0000313" key="4">
    <source>
        <dbReference type="EMBL" id="KAK7463401.1"/>
    </source>
</evidence>
<protein>
    <recommendedName>
        <fullName evidence="6">Phosphoglycerate mutase-like protein</fullName>
    </recommendedName>
</protein>
<proteinExistence type="predicted"/>
<dbReference type="Proteomes" id="UP001498398">
    <property type="component" value="Unassembled WGS sequence"/>
</dbReference>
<dbReference type="SUPFAM" id="SSF53254">
    <property type="entry name" value="Phosphoglycerate mutase-like"/>
    <property type="match status" value="1"/>
</dbReference>
<gene>
    <name evidence="4" type="ORF">VKT23_006755</name>
</gene>
<dbReference type="EMBL" id="JBANRG010000009">
    <property type="protein sequence ID" value="KAK7463401.1"/>
    <property type="molecule type" value="Genomic_DNA"/>
</dbReference>
<dbReference type="InterPro" id="IPR033379">
    <property type="entry name" value="Acid_Pase_AS"/>
</dbReference>
<name>A0ABR1JLJ4_9AGAR</name>
<dbReference type="InterPro" id="IPR000560">
    <property type="entry name" value="His_Pase_clade-2"/>
</dbReference>
<dbReference type="PROSITE" id="PS00616">
    <property type="entry name" value="HIS_ACID_PHOSPHAT_1"/>
    <property type="match status" value="1"/>
</dbReference>
<dbReference type="Gene3D" id="3.40.50.1240">
    <property type="entry name" value="Phosphoglycerate mutase-like"/>
    <property type="match status" value="1"/>
</dbReference>
<dbReference type="CDD" id="cd07061">
    <property type="entry name" value="HP_HAP_like"/>
    <property type="match status" value="1"/>
</dbReference>
<dbReference type="PANTHER" id="PTHR20963">
    <property type="entry name" value="MULTIPLE INOSITOL POLYPHOSPHATE PHOSPHATASE-RELATED"/>
    <property type="match status" value="1"/>
</dbReference>
<dbReference type="InterPro" id="IPR029033">
    <property type="entry name" value="His_PPase_superfam"/>
</dbReference>
<dbReference type="PANTHER" id="PTHR20963:SF42">
    <property type="entry name" value="PHOSPHOGLYCERATE MUTASE-LIKE PROTEIN"/>
    <property type="match status" value="1"/>
</dbReference>
<comment type="caution">
    <text evidence="4">The sequence shown here is derived from an EMBL/GenBank/DDBJ whole genome shotgun (WGS) entry which is preliminary data.</text>
</comment>
<keyword evidence="2" id="KW-0325">Glycoprotein</keyword>